<organism evidence="2 3">
    <name type="scientific">Portunus trituberculatus</name>
    <name type="common">Swimming crab</name>
    <name type="synonym">Neptunus trituberculatus</name>
    <dbReference type="NCBI Taxonomy" id="210409"/>
    <lineage>
        <taxon>Eukaryota</taxon>
        <taxon>Metazoa</taxon>
        <taxon>Ecdysozoa</taxon>
        <taxon>Arthropoda</taxon>
        <taxon>Crustacea</taxon>
        <taxon>Multicrustacea</taxon>
        <taxon>Malacostraca</taxon>
        <taxon>Eumalacostraca</taxon>
        <taxon>Eucarida</taxon>
        <taxon>Decapoda</taxon>
        <taxon>Pleocyemata</taxon>
        <taxon>Brachyura</taxon>
        <taxon>Eubrachyura</taxon>
        <taxon>Portunoidea</taxon>
        <taxon>Portunidae</taxon>
        <taxon>Portuninae</taxon>
        <taxon>Portunus</taxon>
    </lineage>
</organism>
<keyword evidence="3" id="KW-1185">Reference proteome</keyword>
<evidence type="ECO:0000313" key="3">
    <source>
        <dbReference type="Proteomes" id="UP000324222"/>
    </source>
</evidence>
<evidence type="ECO:0000256" key="1">
    <source>
        <dbReference type="SAM" id="MobiDB-lite"/>
    </source>
</evidence>
<name>A0A5B7DPL5_PORTR</name>
<dbReference type="Proteomes" id="UP000324222">
    <property type="component" value="Unassembled WGS sequence"/>
</dbReference>
<feature type="region of interest" description="Disordered" evidence="1">
    <location>
        <begin position="64"/>
        <end position="101"/>
    </location>
</feature>
<feature type="compositionally biased region" description="Basic residues" evidence="1">
    <location>
        <begin position="68"/>
        <end position="87"/>
    </location>
</feature>
<protein>
    <submittedName>
        <fullName evidence="2">Uncharacterized protein</fullName>
    </submittedName>
</protein>
<reference evidence="2 3" key="1">
    <citation type="submission" date="2019-05" db="EMBL/GenBank/DDBJ databases">
        <title>Another draft genome of Portunus trituberculatus and its Hox gene families provides insights of decapod evolution.</title>
        <authorList>
            <person name="Jeong J.-H."/>
            <person name="Song I."/>
            <person name="Kim S."/>
            <person name="Choi T."/>
            <person name="Kim D."/>
            <person name="Ryu S."/>
            <person name="Kim W."/>
        </authorList>
    </citation>
    <scope>NUCLEOTIDE SEQUENCE [LARGE SCALE GENOMIC DNA]</scope>
    <source>
        <tissue evidence="2">Muscle</tissue>
    </source>
</reference>
<comment type="caution">
    <text evidence="2">The sequence shown here is derived from an EMBL/GenBank/DDBJ whole genome shotgun (WGS) entry which is preliminary data.</text>
</comment>
<dbReference type="EMBL" id="VSRR010001171">
    <property type="protein sequence ID" value="MPC23145.1"/>
    <property type="molecule type" value="Genomic_DNA"/>
</dbReference>
<evidence type="ECO:0000313" key="2">
    <source>
        <dbReference type="EMBL" id="MPC23145.1"/>
    </source>
</evidence>
<proteinExistence type="predicted"/>
<sequence length="101" mass="11562">MRFTCPLLPARLRLPSAHCPPIARPQPAHHQACPPTHHLGSLTLQRSLHFLTFIAPRLTITPTLLSRSPRRFGRSRSRSPRRSRSRSPRSVSRSPRAEYVR</sequence>
<gene>
    <name evidence="2" type="ORF">E2C01_016184</name>
</gene>
<accession>A0A5B7DPL5</accession>
<dbReference type="AlphaFoldDB" id="A0A5B7DPL5"/>